<keyword evidence="3" id="KW-1185">Reference proteome</keyword>
<dbReference type="AlphaFoldDB" id="A0A4U6TM74"/>
<evidence type="ECO:0000256" key="1">
    <source>
        <dbReference type="SAM" id="SignalP"/>
    </source>
</evidence>
<protein>
    <submittedName>
        <fullName evidence="2">Uncharacterized protein</fullName>
    </submittedName>
</protein>
<sequence>MHLRRCVVGFGRFLLLNTGSAVQTRYAAPIHFLQKLMVWPSFHAYQASSIEDSSR</sequence>
<dbReference type="Proteomes" id="UP000298652">
    <property type="component" value="Chromosome 8"/>
</dbReference>
<evidence type="ECO:0000313" key="2">
    <source>
        <dbReference type="EMBL" id="TKW02225.1"/>
    </source>
</evidence>
<accession>A0A4U6TM74</accession>
<reference evidence="2" key="1">
    <citation type="submission" date="2019-03" db="EMBL/GenBank/DDBJ databases">
        <title>WGS assembly of Setaria viridis.</title>
        <authorList>
            <person name="Huang P."/>
            <person name="Jenkins J."/>
            <person name="Grimwood J."/>
            <person name="Barry K."/>
            <person name="Healey A."/>
            <person name="Mamidi S."/>
            <person name="Sreedasyam A."/>
            <person name="Shu S."/>
            <person name="Feldman M."/>
            <person name="Wu J."/>
            <person name="Yu Y."/>
            <person name="Chen C."/>
            <person name="Johnson J."/>
            <person name="Rokhsar D."/>
            <person name="Baxter I."/>
            <person name="Schmutz J."/>
            <person name="Brutnell T."/>
            <person name="Kellogg E."/>
        </authorList>
    </citation>
    <scope>NUCLEOTIDE SEQUENCE [LARGE SCALE GENOMIC DNA]</scope>
</reference>
<dbReference type="EMBL" id="CM016559">
    <property type="protein sequence ID" value="TKW02225.1"/>
    <property type="molecule type" value="Genomic_DNA"/>
</dbReference>
<dbReference type="Gramene" id="TKW02225">
    <property type="protein sequence ID" value="TKW02225"/>
    <property type="gene ID" value="SEVIR_8G232033v2"/>
</dbReference>
<feature type="chain" id="PRO_5020362599" evidence="1">
    <location>
        <begin position="22"/>
        <end position="55"/>
    </location>
</feature>
<name>A0A4U6TM74_SETVI</name>
<gene>
    <name evidence="2" type="ORF">SEVIR_8G232033v2</name>
</gene>
<feature type="signal peptide" evidence="1">
    <location>
        <begin position="1"/>
        <end position="21"/>
    </location>
</feature>
<keyword evidence="1" id="KW-0732">Signal</keyword>
<proteinExistence type="predicted"/>
<evidence type="ECO:0000313" key="3">
    <source>
        <dbReference type="Proteomes" id="UP000298652"/>
    </source>
</evidence>
<organism evidence="2 3">
    <name type="scientific">Setaria viridis</name>
    <name type="common">Green bristlegrass</name>
    <name type="synonym">Setaria italica subsp. viridis</name>
    <dbReference type="NCBI Taxonomy" id="4556"/>
    <lineage>
        <taxon>Eukaryota</taxon>
        <taxon>Viridiplantae</taxon>
        <taxon>Streptophyta</taxon>
        <taxon>Embryophyta</taxon>
        <taxon>Tracheophyta</taxon>
        <taxon>Spermatophyta</taxon>
        <taxon>Magnoliopsida</taxon>
        <taxon>Liliopsida</taxon>
        <taxon>Poales</taxon>
        <taxon>Poaceae</taxon>
        <taxon>PACMAD clade</taxon>
        <taxon>Panicoideae</taxon>
        <taxon>Panicodae</taxon>
        <taxon>Paniceae</taxon>
        <taxon>Cenchrinae</taxon>
        <taxon>Setaria</taxon>
    </lineage>
</organism>